<name>A0A1X6NBW5_9APHY</name>
<keyword evidence="3" id="KW-1185">Reference proteome</keyword>
<evidence type="ECO:0000313" key="3">
    <source>
        <dbReference type="Proteomes" id="UP000194127"/>
    </source>
</evidence>
<dbReference type="FunFam" id="3.40.50.150:FF:000554">
    <property type="entry name" value="Cation-transporting ATPase"/>
    <property type="match status" value="1"/>
</dbReference>
<accession>A0A1X6NBW5</accession>
<dbReference type="Gene3D" id="3.40.50.150">
    <property type="entry name" value="Vaccinia Virus protein VP39"/>
    <property type="match status" value="1"/>
</dbReference>
<protein>
    <recommendedName>
        <fullName evidence="4">Methyltransferase domain-containing protein</fullName>
    </recommendedName>
</protein>
<dbReference type="EMBL" id="KZ110592">
    <property type="protein sequence ID" value="OSX66091.1"/>
    <property type="molecule type" value="Genomic_DNA"/>
</dbReference>
<dbReference type="OrthoDB" id="506498at2759"/>
<dbReference type="SUPFAM" id="SSF53335">
    <property type="entry name" value="S-adenosyl-L-methionine-dependent methyltransferases"/>
    <property type="match status" value="1"/>
</dbReference>
<dbReference type="AlphaFoldDB" id="A0A1X6NBW5"/>
<organism evidence="2 3">
    <name type="scientific">Postia placenta MAD-698-R-SB12</name>
    <dbReference type="NCBI Taxonomy" id="670580"/>
    <lineage>
        <taxon>Eukaryota</taxon>
        <taxon>Fungi</taxon>
        <taxon>Dikarya</taxon>
        <taxon>Basidiomycota</taxon>
        <taxon>Agaricomycotina</taxon>
        <taxon>Agaricomycetes</taxon>
        <taxon>Polyporales</taxon>
        <taxon>Adustoporiaceae</taxon>
        <taxon>Rhodonia</taxon>
    </lineage>
</organism>
<dbReference type="Pfam" id="PF02353">
    <property type="entry name" value="CMAS"/>
    <property type="match status" value="1"/>
</dbReference>
<dbReference type="GeneID" id="36323298"/>
<reference evidence="2 3" key="1">
    <citation type="submission" date="2017-04" db="EMBL/GenBank/DDBJ databases">
        <title>Genome Sequence of the Model Brown-Rot Fungus Postia placenta SB12.</title>
        <authorList>
            <consortium name="DOE Joint Genome Institute"/>
            <person name="Gaskell J."/>
            <person name="Kersten P."/>
            <person name="Larrondo L.F."/>
            <person name="Canessa P."/>
            <person name="Martinez D."/>
            <person name="Hibbett D."/>
            <person name="Schmoll M."/>
            <person name="Kubicek C.P."/>
            <person name="Martinez A.T."/>
            <person name="Yadav J."/>
            <person name="Master E."/>
            <person name="Magnuson J.K."/>
            <person name="James T."/>
            <person name="Yaver D."/>
            <person name="Berka R."/>
            <person name="Labutti K."/>
            <person name="Lipzen A."/>
            <person name="Aerts A."/>
            <person name="Barry K."/>
            <person name="Henrissat B."/>
            <person name="Blanchette R."/>
            <person name="Grigoriev I."/>
            <person name="Cullen D."/>
        </authorList>
    </citation>
    <scope>NUCLEOTIDE SEQUENCE [LARGE SCALE GENOMIC DNA]</scope>
    <source>
        <strain evidence="2 3">MAD-698-R-SB12</strain>
    </source>
</reference>
<dbReference type="RefSeq" id="XP_024342885.1">
    <property type="nucleotide sequence ID" value="XM_024478348.1"/>
</dbReference>
<dbReference type="PANTHER" id="PTHR43832:SF1">
    <property type="entry name" value="S-ADENOSYL-L-METHIONINE-DEPENDENT METHYLTRANSFERASES SUPERFAMILY PROTEIN"/>
    <property type="match status" value="1"/>
</dbReference>
<gene>
    <name evidence="2" type="ORF">POSPLADRAFT_1043587</name>
</gene>
<sequence length="359" mass="41505">MSCRRATPSLTRRDIFLQGQLPDWLVRLAIRMLCRQRLREIDLGSFEANHAAKMDWIEQVRARSSIADLTHKANEQHYEVPTEFMLRCLGPNAKYSSCLYPMGDESLETAELLMLESYCEKAQLRDGIEILDLGCGWGSLTLYLAAKYPKAHITALSNSATQKAYIDSKAKARDLHNVHVITADINEFNFPDSKQFDRIMSVEMLEHMKNYKMLMAKVASWLKPHLDALFFVHIFCHRTTPYHFEEGDGWMAKNFFSGGTMPSHDLLLYFQDDLTLVRSWYLNGRHYAKTCEDWLKLQDLHESGSIALLEVDAESKGIQAGEGRKAFYRWRVFYMACAELFAMNNGQEWGVGHYLFKRK</sequence>
<dbReference type="PANTHER" id="PTHR43832">
    <property type="match status" value="1"/>
</dbReference>
<evidence type="ECO:0000256" key="1">
    <source>
        <dbReference type="ARBA" id="ARBA00010815"/>
    </source>
</evidence>
<dbReference type="CDD" id="cd02440">
    <property type="entry name" value="AdoMet_MTases"/>
    <property type="match status" value="1"/>
</dbReference>
<evidence type="ECO:0000313" key="2">
    <source>
        <dbReference type="EMBL" id="OSX66091.1"/>
    </source>
</evidence>
<dbReference type="Proteomes" id="UP000194127">
    <property type="component" value="Unassembled WGS sequence"/>
</dbReference>
<dbReference type="STRING" id="670580.A0A1X6NBW5"/>
<comment type="similarity">
    <text evidence="1">Belongs to the CFA/CMAS family.</text>
</comment>
<evidence type="ECO:0008006" key="4">
    <source>
        <dbReference type="Google" id="ProtNLM"/>
    </source>
</evidence>
<proteinExistence type="inferred from homology"/>
<dbReference type="InterPro" id="IPR029063">
    <property type="entry name" value="SAM-dependent_MTases_sf"/>
</dbReference>